<dbReference type="eggNOG" id="ENOG502TCMB">
    <property type="taxonomic scope" value="Eukaryota"/>
</dbReference>
<reference evidence="3" key="1">
    <citation type="submission" date="2016-11" db="UniProtKB">
        <authorList>
            <consortium name="WormBaseParasite"/>
        </authorList>
    </citation>
    <scope>IDENTIFICATION</scope>
</reference>
<dbReference type="PANTHER" id="PTHR21525:SF9">
    <property type="entry name" value="CHANNEL_COLICIN DOMAIN-CONTAINING PROTEIN"/>
    <property type="match status" value="1"/>
</dbReference>
<evidence type="ECO:0000313" key="3">
    <source>
        <dbReference type="WBParaSite" id="Csp11.Scaffold630.g18535.t1"/>
    </source>
</evidence>
<dbReference type="AlphaFoldDB" id="A0A1I7UR78"/>
<sequence length="266" mass="27769">MSLEDSPNPDDLLPKNEDSSDEENEQEPPSKTAGKLLHHAAEGAALGAAKNAAQYVIKNGGRASNVVSVFDKTVKSSLGNPKWFARVDMPHKNVPFHHINVNKAITGVKDPHIPISAMGAQAAGGVGKVMNVVNQAAPVLMAASLAYDAYQIGKCVATDIENHSSRNTIKKTATTATATVGGISGCMAGSAIGTAIFPGVGTLLGGLIGGIFGGASAGIAGEVASEVILETVNYDVDDKKCEKCGKWFQLRRYQEGSTQKFCQDCR</sequence>
<dbReference type="PANTHER" id="PTHR21525">
    <property type="entry name" value="MOTILE SPERM PROTEIN"/>
    <property type="match status" value="1"/>
</dbReference>
<keyword evidence="2" id="KW-1185">Reference proteome</keyword>
<accession>A0A1I7UR78</accession>
<feature type="region of interest" description="Disordered" evidence="1">
    <location>
        <begin position="1"/>
        <end position="33"/>
    </location>
</feature>
<evidence type="ECO:0000256" key="1">
    <source>
        <dbReference type="SAM" id="MobiDB-lite"/>
    </source>
</evidence>
<organism evidence="2 3">
    <name type="scientific">Caenorhabditis tropicalis</name>
    <dbReference type="NCBI Taxonomy" id="1561998"/>
    <lineage>
        <taxon>Eukaryota</taxon>
        <taxon>Metazoa</taxon>
        <taxon>Ecdysozoa</taxon>
        <taxon>Nematoda</taxon>
        <taxon>Chromadorea</taxon>
        <taxon>Rhabditida</taxon>
        <taxon>Rhabditina</taxon>
        <taxon>Rhabditomorpha</taxon>
        <taxon>Rhabditoidea</taxon>
        <taxon>Rhabditidae</taxon>
        <taxon>Peloderinae</taxon>
        <taxon>Caenorhabditis</taxon>
    </lineage>
</organism>
<protein>
    <submittedName>
        <fullName evidence="3">FYVE-type domain-containing protein</fullName>
    </submittedName>
</protein>
<proteinExistence type="predicted"/>
<name>A0A1I7UR78_9PELO</name>
<dbReference type="STRING" id="1561998.A0A1I7UR78"/>
<dbReference type="Proteomes" id="UP000095282">
    <property type="component" value="Unplaced"/>
</dbReference>
<dbReference type="WBParaSite" id="Csp11.Scaffold630.g18535.t1">
    <property type="protein sequence ID" value="Csp11.Scaffold630.g18535.t1"/>
    <property type="gene ID" value="Csp11.Scaffold630.g18535"/>
</dbReference>
<evidence type="ECO:0000313" key="2">
    <source>
        <dbReference type="Proteomes" id="UP000095282"/>
    </source>
</evidence>